<evidence type="ECO:0000313" key="3">
    <source>
        <dbReference type="EMBL" id="NYZ64754.1"/>
    </source>
</evidence>
<organism evidence="3 4">
    <name type="scientific">Spartinivicinus marinus</name>
    <dbReference type="NCBI Taxonomy" id="2994442"/>
    <lineage>
        <taxon>Bacteria</taxon>
        <taxon>Pseudomonadati</taxon>
        <taxon>Pseudomonadota</taxon>
        <taxon>Gammaproteobacteria</taxon>
        <taxon>Oceanospirillales</taxon>
        <taxon>Zooshikellaceae</taxon>
        <taxon>Spartinivicinus</taxon>
    </lineage>
</organism>
<evidence type="ECO:0000256" key="2">
    <source>
        <dbReference type="SAM" id="SignalP"/>
    </source>
</evidence>
<accession>A0A853I3J1</accession>
<dbReference type="RefSeq" id="WP_180566786.1">
    <property type="nucleotide sequence ID" value="NZ_JACCKB010000002.1"/>
</dbReference>
<dbReference type="AlphaFoldDB" id="A0A853I3J1"/>
<evidence type="ECO:0008006" key="5">
    <source>
        <dbReference type="Google" id="ProtNLM"/>
    </source>
</evidence>
<keyword evidence="1" id="KW-0812">Transmembrane</keyword>
<evidence type="ECO:0000256" key="1">
    <source>
        <dbReference type="SAM" id="Phobius"/>
    </source>
</evidence>
<keyword evidence="2" id="KW-0732">Signal</keyword>
<proteinExistence type="predicted"/>
<dbReference type="EMBL" id="JACCKB010000002">
    <property type="protein sequence ID" value="NYZ64754.1"/>
    <property type="molecule type" value="Genomic_DNA"/>
</dbReference>
<feature type="chain" id="PRO_5032889037" description="PEP-CTERM protein-sorting domain-containing protein" evidence="2">
    <location>
        <begin position="25"/>
        <end position="240"/>
    </location>
</feature>
<protein>
    <recommendedName>
        <fullName evidence="5">PEP-CTERM protein-sorting domain-containing protein</fullName>
    </recommendedName>
</protein>
<feature type="transmembrane region" description="Helical" evidence="1">
    <location>
        <begin position="221"/>
        <end position="237"/>
    </location>
</feature>
<keyword evidence="1" id="KW-0472">Membrane</keyword>
<feature type="signal peptide" evidence="2">
    <location>
        <begin position="1"/>
        <end position="24"/>
    </location>
</feature>
<reference evidence="3 4" key="1">
    <citation type="submission" date="2020-07" db="EMBL/GenBank/DDBJ databases">
        <title>Endozoicomonas sp. nov., isolated from sediment.</title>
        <authorList>
            <person name="Gu T."/>
        </authorList>
    </citation>
    <scope>NUCLEOTIDE SEQUENCE [LARGE SCALE GENOMIC DNA]</scope>
    <source>
        <strain evidence="3 4">SM1973</strain>
    </source>
</reference>
<gene>
    <name evidence="3" type="ORF">H0A36_01965</name>
</gene>
<evidence type="ECO:0000313" key="4">
    <source>
        <dbReference type="Proteomes" id="UP000569732"/>
    </source>
</evidence>
<keyword evidence="1" id="KW-1133">Transmembrane helix</keyword>
<name>A0A853I3J1_9GAMM</name>
<comment type="caution">
    <text evidence="3">The sequence shown here is derived from an EMBL/GenBank/DDBJ whole genome shotgun (WGS) entry which is preliminary data.</text>
</comment>
<dbReference type="Proteomes" id="UP000569732">
    <property type="component" value="Unassembled WGS sequence"/>
</dbReference>
<sequence>MKLLKKPLTWLASVALCLPTLAIAGLINPAPYQCFDGSVTPGCVADSPFAGKNFNYFYLENFEDHQLNTPGISASAGGVTSVVYGPRIHDSVDADDGVLDGNGLAGDSYFSWSGKDGITFSFDANELGALPTHVGIVWTDGLGATFFEAFDSADVSLGSIGPVNIATRGHAGQTDEDRFFGITNPNGISSIFISNAVGGIEVDHLQYGYVAQPVVPVSEPSFIFLFGIGLICLFRLVKRF</sequence>
<keyword evidence="4" id="KW-1185">Reference proteome</keyword>